<organism evidence="1 2">
    <name type="scientific">Colocasia esculenta</name>
    <name type="common">Wild taro</name>
    <name type="synonym">Arum esculentum</name>
    <dbReference type="NCBI Taxonomy" id="4460"/>
    <lineage>
        <taxon>Eukaryota</taxon>
        <taxon>Viridiplantae</taxon>
        <taxon>Streptophyta</taxon>
        <taxon>Embryophyta</taxon>
        <taxon>Tracheophyta</taxon>
        <taxon>Spermatophyta</taxon>
        <taxon>Magnoliopsida</taxon>
        <taxon>Liliopsida</taxon>
        <taxon>Araceae</taxon>
        <taxon>Aroideae</taxon>
        <taxon>Colocasieae</taxon>
        <taxon>Colocasia</taxon>
    </lineage>
</organism>
<comment type="caution">
    <text evidence="1">The sequence shown here is derived from an EMBL/GenBank/DDBJ whole genome shotgun (WGS) entry which is preliminary data.</text>
</comment>
<reference evidence="1" key="1">
    <citation type="submission" date="2017-07" db="EMBL/GenBank/DDBJ databases">
        <title>Taro Niue Genome Assembly and Annotation.</title>
        <authorList>
            <person name="Atibalentja N."/>
            <person name="Keating K."/>
            <person name="Fields C.J."/>
        </authorList>
    </citation>
    <scope>NUCLEOTIDE SEQUENCE</scope>
    <source>
        <strain evidence="1">Niue_2</strain>
        <tissue evidence="1">Leaf</tissue>
    </source>
</reference>
<accession>A0A843V9H1</accession>
<keyword evidence="2" id="KW-1185">Reference proteome</keyword>
<gene>
    <name evidence="1" type="ORF">Taro_020774</name>
</gene>
<evidence type="ECO:0000313" key="1">
    <source>
        <dbReference type="EMBL" id="MQL88219.1"/>
    </source>
</evidence>
<dbReference type="EMBL" id="NMUH01001039">
    <property type="protein sequence ID" value="MQL88219.1"/>
    <property type="molecule type" value="Genomic_DNA"/>
</dbReference>
<evidence type="ECO:0000313" key="2">
    <source>
        <dbReference type="Proteomes" id="UP000652761"/>
    </source>
</evidence>
<protein>
    <submittedName>
        <fullName evidence="1">Uncharacterized protein</fullName>
    </submittedName>
</protein>
<dbReference type="AlphaFoldDB" id="A0A843V9H1"/>
<proteinExistence type="predicted"/>
<sequence>MEFGEKDEECQELGRAKVLTSRHLLYFNSSRWVLWEKDLIRKHNFMWMDVEYHLQTKNLNSVFTTKTLCQKPPPALEKPSSQGSNISLQIATSEQCRYHDVRMSKATTSSSKGQQLRFQYISTDCSYLEEPQLHGKSHHRLLKSPAAKDPIYRCRLQLPREMPGIQNLIMAFTMEESDFNETNSSFNATTQSIELITSVLI</sequence>
<dbReference type="Proteomes" id="UP000652761">
    <property type="component" value="Unassembled WGS sequence"/>
</dbReference>
<name>A0A843V9H1_COLES</name>